<accession>A0ABT6RJ82</accession>
<evidence type="ECO:0000313" key="2">
    <source>
        <dbReference type="Proteomes" id="UP001226434"/>
    </source>
</evidence>
<organism evidence="1 2">
    <name type="scientific">Pinibacter soli</name>
    <dbReference type="NCBI Taxonomy" id="3044211"/>
    <lineage>
        <taxon>Bacteria</taxon>
        <taxon>Pseudomonadati</taxon>
        <taxon>Bacteroidota</taxon>
        <taxon>Chitinophagia</taxon>
        <taxon>Chitinophagales</taxon>
        <taxon>Chitinophagaceae</taxon>
        <taxon>Pinibacter</taxon>
    </lineage>
</organism>
<reference evidence="1 2" key="1">
    <citation type="submission" date="2023-05" db="EMBL/GenBank/DDBJ databases">
        <title>Genome sequence of Pinibacter sp. MAH-24.</title>
        <authorList>
            <person name="Huq M.A."/>
        </authorList>
    </citation>
    <scope>NUCLEOTIDE SEQUENCE [LARGE SCALE GENOMIC DNA]</scope>
    <source>
        <strain evidence="1 2">MAH-24</strain>
    </source>
</reference>
<dbReference type="Proteomes" id="UP001226434">
    <property type="component" value="Unassembled WGS sequence"/>
</dbReference>
<dbReference type="RefSeq" id="WP_282336034.1">
    <property type="nucleotide sequence ID" value="NZ_JASBRG010000007.1"/>
</dbReference>
<keyword evidence="2" id="KW-1185">Reference proteome</keyword>
<sequence length="156" mass="17811">MKSRIDLIKVICSILLIAIFQISCGKTSRVQTSQLPNDKALVQKDWVVDQLHHVIAGKYSAYQRNGDNTTGTNYDNLRFTFHPDGTGIHVNENGKSVDFTWRFTSEDKRSLALTEYGRTDNWQMLDIKGRYLYASVNLTLNGDPNNIETFRLVQIP</sequence>
<gene>
    <name evidence="1" type="ORF">QJ048_19210</name>
</gene>
<evidence type="ECO:0000313" key="1">
    <source>
        <dbReference type="EMBL" id="MDI3321929.1"/>
    </source>
</evidence>
<name>A0ABT6RJ82_9BACT</name>
<dbReference type="EMBL" id="JASBRG010000007">
    <property type="protein sequence ID" value="MDI3321929.1"/>
    <property type="molecule type" value="Genomic_DNA"/>
</dbReference>
<proteinExistence type="predicted"/>
<comment type="caution">
    <text evidence="1">The sequence shown here is derived from an EMBL/GenBank/DDBJ whole genome shotgun (WGS) entry which is preliminary data.</text>
</comment>
<evidence type="ECO:0008006" key="3">
    <source>
        <dbReference type="Google" id="ProtNLM"/>
    </source>
</evidence>
<protein>
    <recommendedName>
        <fullName evidence="3">Lipocalin-like domain-containing protein</fullName>
    </recommendedName>
</protein>